<accession>A0AAD7A5B0</accession>
<comment type="caution">
    <text evidence="2">The sequence shown here is derived from an EMBL/GenBank/DDBJ whole genome shotgun (WGS) entry which is preliminary data.</text>
</comment>
<evidence type="ECO:0000313" key="3">
    <source>
        <dbReference type="Proteomes" id="UP001218218"/>
    </source>
</evidence>
<name>A0AAD7A5B0_9AGAR</name>
<reference evidence="2" key="1">
    <citation type="submission" date="2023-03" db="EMBL/GenBank/DDBJ databases">
        <title>Massive genome expansion in bonnet fungi (Mycena s.s.) driven by repeated elements and novel gene families across ecological guilds.</title>
        <authorList>
            <consortium name="Lawrence Berkeley National Laboratory"/>
            <person name="Harder C.B."/>
            <person name="Miyauchi S."/>
            <person name="Viragh M."/>
            <person name="Kuo A."/>
            <person name="Thoen E."/>
            <person name="Andreopoulos B."/>
            <person name="Lu D."/>
            <person name="Skrede I."/>
            <person name="Drula E."/>
            <person name="Henrissat B."/>
            <person name="Morin E."/>
            <person name="Kohler A."/>
            <person name="Barry K."/>
            <person name="LaButti K."/>
            <person name="Morin E."/>
            <person name="Salamov A."/>
            <person name="Lipzen A."/>
            <person name="Mereny Z."/>
            <person name="Hegedus B."/>
            <person name="Baldrian P."/>
            <person name="Stursova M."/>
            <person name="Weitz H."/>
            <person name="Taylor A."/>
            <person name="Grigoriev I.V."/>
            <person name="Nagy L.G."/>
            <person name="Martin F."/>
            <person name="Kauserud H."/>
        </authorList>
    </citation>
    <scope>NUCLEOTIDE SEQUENCE</scope>
    <source>
        <strain evidence="2">CBHHK002</strain>
    </source>
</reference>
<feature type="compositionally biased region" description="Polar residues" evidence="1">
    <location>
        <begin position="1"/>
        <end position="18"/>
    </location>
</feature>
<organism evidence="2 3">
    <name type="scientific">Mycena albidolilacea</name>
    <dbReference type="NCBI Taxonomy" id="1033008"/>
    <lineage>
        <taxon>Eukaryota</taxon>
        <taxon>Fungi</taxon>
        <taxon>Dikarya</taxon>
        <taxon>Basidiomycota</taxon>
        <taxon>Agaricomycotina</taxon>
        <taxon>Agaricomycetes</taxon>
        <taxon>Agaricomycetidae</taxon>
        <taxon>Agaricales</taxon>
        <taxon>Marasmiineae</taxon>
        <taxon>Mycenaceae</taxon>
        <taxon>Mycena</taxon>
    </lineage>
</organism>
<protein>
    <submittedName>
        <fullName evidence="2">Uncharacterized protein</fullName>
    </submittedName>
</protein>
<dbReference type="AlphaFoldDB" id="A0AAD7A5B0"/>
<evidence type="ECO:0000313" key="2">
    <source>
        <dbReference type="EMBL" id="KAJ7349726.1"/>
    </source>
</evidence>
<feature type="region of interest" description="Disordered" evidence="1">
    <location>
        <begin position="1"/>
        <end position="72"/>
    </location>
</feature>
<feature type="compositionally biased region" description="Basic residues" evidence="1">
    <location>
        <begin position="19"/>
        <end position="33"/>
    </location>
</feature>
<dbReference type="EMBL" id="JARIHO010000015">
    <property type="protein sequence ID" value="KAJ7349726.1"/>
    <property type="molecule type" value="Genomic_DNA"/>
</dbReference>
<evidence type="ECO:0000256" key="1">
    <source>
        <dbReference type="SAM" id="MobiDB-lite"/>
    </source>
</evidence>
<keyword evidence="3" id="KW-1185">Reference proteome</keyword>
<gene>
    <name evidence="2" type="ORF">DFH08DRAFT_1079092</name>
</gene>
<proteinExistence type="predicted"/>
<sequence>MSQSPSSDSSGVLRTQRTPSRHSPYRRGHHSRPSRGGGENFNPIGPGHPGDFDTQYPAYNGNSSAGYGMPFAPVHNYEPSRRLSSLTTAVNVDELSTQYGLDSAQRKAAHDFSKLGGEDRAITMFLRLLGMEQQNKRIEQKIDDTRAHVQAIGT</sequence>
<dbReference type="Proteomes" id="UP001218218">
    <property type="component" value="Unassembled WGS sequence"/>
</dbReference>